<reference evidence="7" key="1">
    <citation type="submission" date="2015-03" db="EMBL/GenBank/DDBJ databases">
        <title>Luteipulveratus halotolerans sp. nov., a novel actinobacterium (Dermacoccaceae) from Sarawak, Malaysia.</title>
        <authorList>
            <person name="Juboi H."/>
            <person name="Basik A."/>
            <person name="Shamsul S.S."/>
            <person name="Arnold P."/>
            <person name="Schmitt E.K."/>
            <person name="Sanglier J.-J."/>
            <person name="Yeo T."/>
        </authorList>
    </citation>
    <scope>NUCLEOTIDE SEQUENCE [LARGE SCALE GENOMIC DNA]</scope>
    <source>
        <strain evidence="7">C296001</strain>
    </source>
</reference>
<dbReference type="AlphaFoldDB" id="A0A0L6CMC1"/>
<keyword evidence="2" id="KW-0808">Transferase</keyword>
<dbReference type="PANTHER" id="PTHR30307:SF0">
    <property type="entry name" value="S-ADENOSYLMETHIONINE:TRNA RIBOSYLTRANSFERASE-ISOMERASE"/>
    <property type="match status" value="1"/>
</dbReference>
<evidence type="ECO:0000256" key="5">
    <source>
        <dbReference type="SAM" id="MobiDB-lite"/>
    </source>
</evidence>
<feature type="region of interest" description="Disordered" evidence="5">
    <location>
        <begin position="1"/>
        <end position="27"/>
    </location>
</feature>
<dbReference type="InterPro" id="IPR042119">
    <property type="entry name" value="QueA_dom2"/>
</dbReference>
<proteinExistence type="predicted"/>
<evidence type="ECO:0000256" key="1">
    <source>
        <dbReference type="ARBA" id="ARBA00022490"/>
    </source>
</evidence>
<accession>A0A0L6CMC1</accession>
<protein>
    <submittedName>
        <fullName evidence="6">Queuosine biosynthesis protein</fullName>
    </submittedName>
</protein>
<dbReference type="STRING" id="1631356.VV01_19960"/>
<dbReference type="OrthoDB" id="9783887at2"/>
<name>A0A0L6CMC1_9MICO</name>
<dbReference type="Proteomes" id="UP000037397">
    <property type="component" value="Unassembled WGS sequence"/>
</dbReference>
<dbReference type="Pfam" id="PF02547">
    <property type="entry name" value="Queuosine_synth"/>
    <property type="match status" value="1"/>
</dbReference>
<dbReference type="Gene3D" id="3.40.1780.10">
    <property type="entry name" value="QueA-like"/>
    <property type="match status" value="1"/>
</dbReference>
<sequence length="352" mass="37073">MTLLDTHPTTRFRAPDDTTAPAPAEARGLTRDGVRLLVASADGIHHGRFRDLPDELGPGDLVVVNNSATTAAEIDGWRTAHGRVVVHAATPLDDGTWVIELRTAPDAAAPVLDAVAGEHIEVSTLVLTLLEPYPRADSSPTGEGNRLWRVSVDGDLDDALTRHGRPIAYGYLDRAYPLSAYQAVFSTVPGSAEMPSAGRPFTDQIITRLIARGVGVAPITLHTGVSSQDAGEAPQAERFEVPDATARLVNATRATGGRVIAVGTTVTRALESAVAPGGRVVAARGWTERVISPADPARVVDGLITGWHNPEASHLLLVESIAGAELTQAAYDAAVAEGYLWHEFGDSALLLP</sequence>
<keyword evidence="7" id="KW-1185">Reference proteome</keyword>
<dbReference type="Gene3D" id="2.40.10.240">
    <property type="entry name" value="QueA-like"/>
    <property type="match status" value="1"/>
</dbReference>
<comment type="caution">
    <text evidence="6">The sequence shown here is derived from an EMBL/GenBank/DDBJ whole genome shotgun (WGS) entry which is preliminary data.</text>
</comment>
<dbReference type="SUPFAM" id="SSF111337">
    <property type="entry name" value="QueA-like"/>
    <property type="match status" value="1"/>
</dbReference>
<keyword evidence="1" id="KW-0963">Cytoplasm</keyword>
<evidence type="ECO:0000313" key="7">
    <source>
        <dbReference type="Proteomes" id="UP000037397"/>
    </source>
</evidence>
<keyword evidence="3" id="KW-0949">S-adenosyl-L-methionine</keyword>
<dbReference type="PANTHER" id="PTHR30307">
    <property type="entry name" value="S-ADENOSYLMETHIONINE:TRNA RIBOSYLTRANSFERASE-ISOMERASE"/>
    <property type="match status" value="1"/>
</dbReference>
<evidence type="ECO:0000313" key="6">
    <source>
        <dbReference type="EMBL" id="KNX38892.1"/>
    </source>
</evidence>
<evidence type="ECO:0000256" key="3">
    <source>
        <dbReference type="ARBA" id="ARBA00022691"/>
    </source>
</evidence>
<dbReference type="RefSeq" id="WP_050671423.1">
    <property type="nucleotide sequence ID" value="NZ_LAIR01000002.1"/>
</dbReference>
<dbReference type="InterPro" id="IPR042118">
    <property type="entry name" value="QueA_dom1"/>
</dbReference>
<evidence type="ECO:0000256" key="4">
    <source>
        <dbReference type="ARBA" id="ARBA00022785"/>
    </source>
</evidence>
<gene>
    <name evidence="6" type="ORF">VV01_19960</name>
</gene>
<keyword evidence="4" id="KW-0671">Queuosine biosynthesis</keyword>
<dbReference type="PATRIC" id="fig|1631356.3.peg.4008"/>
<dbReference type="InterPro" id="IPR003699">
    <property type="entry name" value="QueA"/>
</dbReference>
<organism evidence="6 7">
    <name type="scientific">Luteipulveratus halotolerans</name>
    <dbReference type="NCBI Taxonomy" id="1631356"/>
    <lineage>
        <taxon>Bacteria</taxon>
        <taxon>Bacillati</taxon>
        <taxon>Actinomycetota</taxon>
        <taxon>Actinomycetes</taxon>
        <taxon>Micrococcales</taxon>
        <taxon>Dermacoccaceae</taxon>
        <taxon>Luteipulveratus</taxon>
    </lineage>
</organism>
<dbReference type="GO" id="GO:0051075">
    <property type="term" value="F:S-adenosylmethionine:tRNA ribosyltransferase-isomerase activity"/>
    <property type="evidence" value="ECO:0007669"/>
    <property type="project" value="TreeGrafter"/>
</dbReference>
<dbReference type="GO" id="GO:0008616">
    <property type="term" value="P:tRNA queuosine(34) biosynthetic process"/>
    <property type="evidence" value="ECO:0007669"/>
    <property type="project" value="UniProtKB-KW"/>
</dbReference>
<evidence type="ECO:0000256" key="2">
    <source>
        <dbReference type="ARBA" id="ARBA00022679"/>
    </source>
</evidence>
<dbReference type="EMBL" id="LAIR01000002">
    <property type="protein sequence ID" value="KNX38892.1"/>
    <property type="molecule type" value="Genomic_DNA"/>
</dbReference>
<dbReference type="InterPro" id="IPR036100">
    <property type="entry name" value="QueA_sf"/>
</dbReference>